<dbReference type="Pfam" id="PF01963">
    <property type="entry name" value="TraB_PrgY_gumN"/>
    <property type="match status" value="1"/>
</dbReference>
<accession>A0A501XE11</accession>
<dbReference type="InterPro" id="IPR002816">
    <property type="entry name" value="TraB/PrgY/GumN_fam"/>
</dbReference>
<comment type="caution">
    <text evidence="1">The sequence shown here is derived from an EMBL/GenBank/DDBJ whole genome shotgun (WGS) entry which is preliminary data.</text>
</comment>
<keyword evidence="2" id="KW-1185">Reference proteome</keyword>
<dbReference type="PANTHER" id="PTHR40590:SF1">
    <property type="entry name" value="CYTOPLASMIC PROTEIN"/>
    <property type="match status" value="1"/>
</dbReference>
<name>A0A501XE11_9SPHN</name>
<dbReference type="InterPro" id="IPR047111">
    <property type="entry name" value="YbaP-like"/>
</dbReference>
<organism evidence="1 2">
    <name type="scientific">Sandaracinobacter neustonicus</name>
    <dbReference type="NCBI Taxonomy" id="1715348"/>
    <lineage>
        <taxon>Bacteria</taxon>
        <taxon>Pseudomonadati</taxon>
        <taxon>Pseudomonadota</taxon>
        <taxon>Alphaproteobacteria</taxon>
        <taxon>Sphingomonadales</taxon>
        <taxon>Sphingosinicellaceae</taxon>
        <taxon>Sandaracinobacter</taxon>
    </lineage>
</organism>
<dbReference type="PANTHER" id="PTHR40590">
    <property type="entry name" value="CYTOPLASMIC PROTEIN-RELATED"/>
    <property type="match status" value="1"/>
</dbReference>
<evidence type="ECO:0000313" key="1">
    <source>
        <dbReference type="EMBL" id="TPE58750.1"/>
    </source>
</evidence>
<dbReference type="Proteomes" id="UP000319897">
    <property type="component" value="Unassembled WGS sequence"/>
</dbReference>
<proteinExistence type="predicted"/>
<protein>
    <submittedName>
        <fullName evidence="1">TraB/GumN family protein</fullName>
    </submittedName>
</protein>
<dbReference type="EMBL" id="VFSU01000034">
    <property type="protein sequence ID" value="TPE58750.1"/>
    <property type="molecule type" value="Genomic_DNA"/>
</dbReference>
<gene>
    <name evidence="1" type="ORF">FJQ54_17040</name>
</gene>
<dbReference type="OrthoDB" id="9806326at2"/>
<dbReference type="AlphaFoldDB" id="A0A501XE11"/>
<dbReference type="CDD" id="cd14789">
    <property type="entry name" value="Tiki"/>
    <property type="match status" value="1"/>
</dbReference>
<evidence type="ECO:0000313" key="2">
    <source>
        <dbReference type="Proteomes" id="UP000319897"/>
    </source>
</evidence>
<sequence>MPAFGGFRPGTAPARHGQAVQAACEGSLLAQKGGMIRIIRQILLCLSLLILPFGAAFAQKPAPPKPEVPALWQLELGKSRAYLFGTVHALPRGVDWFKPHVVAALDQSNRLVLETEVPDNPASIAPVILKLTRLQSPRPLPERVPPDWRPTLNKAVTRLSPGPLDYSKTWFVALVLSNLQAQADGIDPRIGVEAVLTERARMKGIPIKALETAEEQLINFDALSEADQQLLLVSTLSELDNSKGNTSLLIGDWLLGNTEALADRVNADFARSPMLKRMLVEDRNARWADWIARQMKADEAPMFIAVGAGHMAGKGSLIEDLQRQGIKVSRVLPEVPKPAKRKRR</sequence>
<reference evidence="1 2" key="1">
    <citation type="submission" date="2019-06" db="EMBL/GenBank/DDBJ databases">
        <authorList>
            <person name="Lee I."/>
            <person name="Jang G.I."/>
            <person name="Hwang C.Y."/>
        </authorList>
    </citation>
    <scope>NUCLEOTIDE SEQUENCE [LARGE SCALE GENOMIC DNA]</scope>
    <source>
        <strain evidence="1 2">PAMC 28131</strain>
    </source>
</reference>